<keyword evidence="2" id="KW-1185">Reference proteome</keyword>
<evidence type="ECO:0000313" key="1">
    <source>
        <dbReference type="EMBL" id="ETE63211.1"/>
    </source>
</evidence>
<comment type="caution">
    <text evidence="1">The sequence shown here is derived from an EMBL/GenBank/DDBJ whole genome shotgun (WGS) entry which is preliminary data.</text>
</comment>
<dbReference type="AlphaFoldDB" id="V8NML0"/>
<protein>
    <submittedName>
        <fullName evidence="1">Uncharacterized protein</fullName>
    </submittedName>
</protein>
<proteinExistence type="predicted"/>
<dbReference type="EMBL" id="AZIM01002858">
    <property type="protein sequence ID" value="ETE63211.1"/>
    <property type="molecule type" value="Genomic_DNA"/>
</dbReference>
<reference evidence="1 2" key="1">
    <citation type="journal article" date="2013" name="Proc. Natl. Acad. Sci. U.S.A.">
        <title>The king cobra genome reveals dynamic gene evolution and adaptation in the snake venom system.</title>
        <authorList>
            <person name="Vonk F.J."/>
            <person name="Casewell N.R."/>
            <person name="Henkel C.V."/>
            <person name="Heimberg A.M."/>
            <person name="Jansen H.J."/>
            <person name="McCleary R.J."/>
            <person name="Kerkkamp H.M."/>
            <person name="Vos R.A."/>
            <person name="Guerreiro I."/>
            <person name="Calvete J.J."/>
            <person name="Wuster W."/>
            <person name="Woods A.E."/>
            <person name="Logan J.M."/>
            <person name="Harrison R.A."/>
            <person name="Castoe T.A."/>
            <person name="de Koning A.P."/>
            <person name="Pollock D.D."/>
            <person name="Yandell M."/>
            <person name="Calderon D."/>
            <person name="Renjifo C."/>
            <person name="Currier R.B."/>
            <person name="Salgado D."/>
            <person name="Pla D."/>
            <person name="Sanz L."/>
            <person name="Hyder A.S."/>
            <person name="Ribeiro J.M."/>
            <person name="Arntzen J.W."/>
            <person name="van den Thillart G.E."/>
            <person name="Boetzer M."/>
            <person name="Pirovano W."/>
            <person name="Dirks R.P."/>
            <person name="Spaink H.P."/>
            <person name="Duboule D."/>
            <person name="McGlinn E."/>
            <person name="Kini R.M."/>
            <person name="Richardson M.K."/>
        </authorList>
    </citation>
    <scope>NUCLEOTIDE SEQUENCE</scope>
    <source>
        <tissue evidence="1">Blood</tissue>
    </source>
</reference>
<name>V8NML0_OPHHA</name>
<gene>
    <name evidence="1" type="ORF">L345_11030</name>
</gene>
<organism evidence="1 2">
    <name type="scientific">Ophiophagus hannah</name>
    <name type="common">King cobra</name>
    <name type="synonym">Naja hannah</name>
    <dbReference type="NCBI Taxonomy" id="8665"/>
    <lineage>
        <taxon>Eukaryota</taxon>
        <taxon>Metazoa</taxon>
        <taxon>Chordata</taxon>
        <taxon>Craniata</taxon>
        <taxon>Vertebrata</taxon>
        <taxon>Euteleostomi</taxon>
        <taxon>Lepidosauria</taxon>
        <taxon>Squamata</taxon>
        <taxon>Bifurcata</taxon>
        <taxon>Unidentata</taxon>
        <taxon>Episquamata</taxon>
        <taxon>Toxicofera</taxon>
        <taxon>Serpentes</taxon>
        <taxon>Colubroidea</taxon>
        <taxon>Elapidae</taxon>
        <taxon>Elapinae</taxon>
        <taxon>Ophiophagus</taxon>
    </lineage>
</organism>
<evidence type="ECO:0000313" key="2">
    <source>
        <dbReference type="Proteomes" id="UP000018936"/>
    </source>
</evidence>
<dbReference type="Proteomes" id="UP000018936">
    <property type="component" value="Unassembled WGS sequence"/>
</dbReference>
<accession>V8NML0</accession>
<sequence>MLTQYKLHPASVRKATLGKDASGWTYFI</sequence>